<dbReference type="GO" id="GO:0008270">
    <property type="term" value="F:zinc ion binding"/>
    <property type="evidence" value="ECO:0007669"/>
    <property type="project" value="UniProtKB-KW"/>
</dbReference>
<feature type="region of interest" description="Disordered" evidence="9">
    <location>
        <begin position="43"/>
        <end position="129"/>
    </location>
</feature>
<evidence type="ECO:0000313" key="11">
    <source>
        <dbReference type="EMBL" id="KAK0613912.1"/>
    </source>
</evidence>
<keyword evidence="7" id="KW-0862">Zinc</keyword>
<keyword evidence="6" id="KW-0833">Ubl conjugation pathway</keyword>
<comment type="catalytic activity">
    <reaction evidence="1">
        <text>S-ubiquitinyl-[E2 ubiquitin-conjugating enzyme]-L-cysteine + [acceptor protein]-L-lysine = [E2 ubiquitin-conjugating enzyme]-L-cysteine + N(6)-ubiquitinyl-[acceptor protein]-L-lysine.</text>
        <dbReference type="EC" id="2.3.2.27"/>
    </reaction>
</comment>
<organism evidence="11 12">
    <name type="scientific">Immersiella caudata</name>
    <dbReference type="NCBI Taxonomy" id="314043"/>
    <lineage>
        <taxon>Eukaryota</taxon>
        <taxon>Fungi</taxon>
        <taxon>Dikarya</taxon>
        <taxon>Ascomycota</taxon>
        <taxon>Pezizomycotina</taxon>
        <taxon>Sordariomycetes</taxon>
        <taxon>Sordariomycetidae</taxon>
        <taxon>Sordariales</taxon>
        <taxon>Lasiosphaeriaceae</taxon>
        <taxon>Immersiella</taxon>
    </lineage>
</organism>
<feature type="region of interest" description="Disordered" evidence="9">
    <location>
        <begin position="175"/>
        <end position="218"/>
    </location>
</feature>
<feature type="domain" description="RING-type" evidence="10">
    <location>
        <begin position="298"/>
        <end position="339"/>
    </location>
</feature>
<feature type="compositionally biased region" description="Polar residues" evidence="9">
    <location>
        <begin position="101"/>
        <end position="118"/>
    </location>
</feature>
<evidence type="ECO:0000256" key="5">
    <source>
        <dbReference type="ARBA" id="ARBA00022771"/>
    </source>
</evidence>
<dbReference type="Proteomes" id="UP001175000">
    <property type="component" value="Unassembled WGS sequence"/>
</dbReference>
<dbReference type="PROSITE" id="PS50089">
    <property type="entry name" value="ZF_RING_2"/>
    <property type="match status" value="1"/>
</dbReference>
<dbReference type="InterPro" id="IPR013083">
    <property type="entry name" value="Znf_RING/FYVE/PHD"/>
</dbReference>
<dbReference type="GO" id="GO:0016567">
    <property type="term" value="P:protein ubiquitination"/>
    <property type="evidence" value="ECO:0007669"/>
    <property type="project" value="UniProtKB-ARBA"/>
</dbReference>
<feature type="compositionally biased region" description="Basic and acidic residues" evidence="9">
    <location>
        <begin position="62"/>
        <end position="74"/>
    </location>
</feature>
<dbReference type="PANTHER" id="PTHR45931:SF3">
    <property type="entry name" value="RING ZINC FINGER-CONTAINING PROTEIN"/>
    <property type="match status" value="1"/>
</dbReference>
<gene>
    <name evidence="11" type="ORF">B0T14DRAFT_527294</name>
</gene>
<evidence type="ECO:0000256" key="9">
    <source>
        <dbReference type="SAM" id="MobiDB-lite"/>
    </source>
</evidence>
<keyword evidence="4" id="KW-0479">Metal-binding</keyword>
<dbReference type="InterPro" id="IPR051834">
    <property type="entry name" value="RING_finger_E3_ligase"/>
</dbReference>
<evidence type="ECO:0000259" key="10">
    <source>
        <dbReference type="PROSITE" id="PS50089"/>
    </source>
</evidence>
<keyword evidence="12" id="KW-1185">Reference proteome</keyword>
<evidence type="ECO:0000256" key="8">
    <source>
        <dbReference type="PROSITE-ProRule" id="PRU00175"/>
    </source>
</evidence>
<evidence type="ECO:0000256" key="1">
    <source>
        <dbReference type="ARBA" id="ARBA00000900"/>
    </source>
</evidence>
<evidence type="ECO:0000256" key="3">
    <source>
        <dbReference type="ARBA" id="ARBA00022679"/>
    </source>
</evidence>
<dbReference type="GO" id="GO:0006511">
    <property type="term" value="P:ubiquitin-dependent protein catabolic process"/>
    <property type="evidence" value="ECO:0007669"/>
    <property type="project" value="TreeGrafter"/>
</dbReference>
<dbReference type="GO" id="GO:0061630">
    <property type="term" value="F:ubiquitin protein ligase activity"/>
    <property type="evidence" value="ECO:0007669"/>
    <property type="project" value="UniProtKB-EC"/>
</dbReference>
<dbReference type="PANTHER" id="PTHR45931">
    <property type="entry name" value="SI:CH211-59O9.10"/>
    <property type="match status" value="1"/>
</dbReference>
<feature type="compositionally biased region" description="Polar residues" evidence="9">
    <location>
        <begin position="45"/>
        <end position="60"/>
    </location>
</feature>
<dbReference type="Pfam" id="PF13639">
    <property type="entry name" value="zf-RING_2"/>
    <property type="match status" value="1"/>
</dbReference>
<keyword evidence="5 8" id="KW-0863">Zinc-finger</keyword>
<dbReference type="SUPFAM" id="SSF57850">
    <property type="entry name" value="RING/U-box"/>
    <property type="match status" value="1"/>
</dbReference>
<dbReference type="Gene3D" id="3.30.40.10">
    <property type="entry name" value="Zinc/RING finger domain, C3HC4 (zinc finger)"/>
    <property type="match status" value="1"/>
</dbReference>
<evidence type="ECO:0000256" key="2">
    <source>
        <dbReference type="ARBA" id="ARBA00012483"/>
    </source>
</evidence>
<feature type="compositionally biased region" description="Low complexity" evidence="9">
    <location>
        <begin position="200"/>
        <end position="210"/>
    </location>
</feature>
<accession>A0AA40BUB7</accession>
<evidence type="ECO:0000313" key="12">
    <source>
        <dbReference type="Proteomes" id="UP001175000"/>
    </source>
</evidence>
<dbReference type="GO" id="GO:0005634">
    <property type="term" value="C:nucleus"/>
    <property type="evidence" value="ECO:0007669"/>
    <property type="project" value="TreeGrafter"/>
</dbReference>
<evidence type="ECO:0000256" key="6">
    <source>
        <dbReference type="ARBA" id="ARBA00022786"/>
    </source>
</evidence>
<dbReference type="InterPro" id="IPR001841">
    <property type="entry name" value="Znf_RING"/>
</dbReference>
<sequence length="370" mass="39941">MSDHNNTNTAMYCHACHNQWQQQADAIECPACRSASTEIVRESLHSLQSRQSLTDPQITLENDPRRFHNQRSPEGDAPINSQPTSTTNTSSSPDQEMSGAPPTTQPENGAQTSNQDQTRPPHAPRPEFVFMVPPPAITFFTTIVSDTHVLPPNAAGPRGPPVAHFGMNFVFPPIAHGPTPTAPPSTGTTTPGRSAEDAAQENAQFQAQPQQTPPPFEFGVPPMVPSFLGALLTSLFNPSVAVFGDAVYSQEALDRIISQLRERSGHGGAPPASQAAIDKLEVREIDEKMLAGESKTRCVICVDEMSVGDEASVLPCSHFFHGECVTPWLKQHNTCPVCRRSVEPEVKAAKGAEFAAQEVHQHHEAQAGCP</sequence>
<dbReference type="SMART" id="SM00184">
    <property type="entry name" value="RING"/>
    <property type="match status" value="1"/>
</dbReference>
<protein>
    <recommendedName>
        <fullName evidence="2">RING-type E3 ubiquitin transferase</fullName>
        <ecNumber evidence="2">2.3.2.27</ecNumber>
    </recommendedName>
</protein>
<dbReference type="EC" id="2.3.2.27" evidence="2"/>
<dbReference type="FunFam" id="3.30.40.10:FF:000127">
    <property type="entry name" value="E3 ubiquitin-protein ligase RNF181"/>
    <property type="match status" value="1"/>
</dbReference>
<evidence type="ECO:0000256" key="7">
    <source>
        <dbReference type="ARBA" id="ARBA00022833"/>
    </source>
</evidence>
<proteinExistence type="predicted"/>
<keyword evidence="3" id="KW-0808">Transferase</keyword>
<reference evidence="11" key="1">
    <citation type="submission" date="2023-06" db="EMBL/GenBank/DDBJ databases">
        <title>Genome-scale phylogeny and comparative genomics of the fungal order Sordariales.</title>
        <authorList>
            <consortium name="Lawrence Berkeley National Laboratory"/>
            <person name="Hensen N."/>
            <person name="Bonometti L."/>
            <person name="Westerberg I."/>
            <person name="Brannstrom I.O."/>
            <person name="Guillou S."/>
            <person name="Cros-Aarteil S."/>
            <person name="Calhoun S."/>
            <person name="Haridas S."/>
            <person name="Kuo A."/>
            <person name="Mondo S."/>
            <person name="Pangilinan J."/>
            <person name="Riley R."/>
            <person name="Labutti K."/>
            <person name="Andreopoulos B."/>
            <person name="Lipzen A."/>
            <person name="Chen C."/>
            <person name="Yanf M."/>
            <person name="Daum C."/>
            <person name="Ng V."/>
            <person name="Clum A."/>
            <person name="Steindorff A."/>
            <person name="Ohm R."/>
            <person name="Martin F."/>
            <person name="Silar P."/>
            <person name="Natvig D."/>
            <person name="Lalanne C."/>
            <person name="Gautier V."/>
            <person name="Ament-Velasquez S.L."/>
            <person name="Kruys A."/>
            <person name="Hutchinson M.I."/>
            <person name="Powell A.J."/>
            <person name="Barry K."/>
            <person name="Miller A.N."/>
            <person name="Grigoriev I.V."/>
            <person name="Debuchy R."/>
            <person name="Gladieux P."/>
            <person name="Thoren M.H."/>
            <person name="Johannesson H."/>
        </authorList>
    </citation>
    <scope>NUCLEOTIDE SEQUENCE</scope>
    <source>
        <strain evidence="11">CBS 606.72</strain>
    </source>
</reference>
<dbReference type="EMBL" id="JAULSU010000006">
    <property type="protein sequence ID" value="KAK0613912.1"/>
    <property type="molecule type" value="Genomic_DNA"/>
</dbReference>
<name>A0AA40BUB7_9PEZI</name>
<dbReference type="AlphaFoldDB" id="A0AA40BUB7"/>
<evidence type="ECO:0000256" key="4">
    <source>
        <dbReference type="ARBA" id="ARBA00022723"/>
    </source>
</evidence>
<comment type="caution">
    <text evidence="11">The sequence shown here is derived from an EMBL/GenBank/DDBJ whole genome shotgun (WGS) entry which is preliminary data.</text>
</comment>
<dbReference type="CDD" id="cd16454">
    <property type="entry name" value="RING-H2_PA-TM-RING"/>
    <property type="match status" value="1"/>
</dbReference>